<keyword evidence="8" id="KW-0282">Flagellum</keyword>
<dbReference type="GO" id="GO:0017038">
    <property type="term" value="P:protein import"/>
    <property type="evidence" value="ECO:0007669"/>
    <property type="project" value="TreeGrafter"/>
</dbReference>
<evidence type="ECO:0000256" key="1">
    <source>
        <dbReference type="ARBA" id="ARBA00004651"/>
    </source>
</evidence>
<evidence type="ECO:0000259" key="7">
    <source>
        <dbReference type="Pfam" id="PF01618"/>
    </source>
</evidence>
<evidence type="ECO:0000256" key="3">
    <source>
        <dbReference type="ARBA" id="ARBA00022692"/>
    </source>
</evidence>
<dbReference type="EMBL" id="LUUJ01000081">
    <property type="protein sequence ID" value="OAI15514.1"/>
    <property type="molecule type" value="Genomic_DNA"/>
</dbReference>
<keyword evidence="3" id="KW-0812">Transmembrane</keyword>
<gene>
    <name evidence="8" type="ORF">A1507_13880</name>
</gene>
<keyword evidence="8" id="KW-0969">Cilium</keyword>
<dbReference type="PANTHER" id="PTHR30625:SF3">
    <property type="entry name" value="TOL-PAL SYSTEM PROTEIN TOLQ"/>
    <property type="match status" value="1"/>
</dbReference>
<reference evidence="8 9" key="1">
    <citation type="submission" date="2016-03" db="EMBL/GenBank/DDBJ databases">
        <authorList>
            <person name="Ploux O."/>
        </authorList>
    </citation>
    <scope>NUCLEOTIDE SEQUENCE [LARGE SCALE GENOMIC DNA]</scope>
    <source>
        <strain evidence="8 9">R-45378</strain>
    </source>
</reference>
<dbReference type="Pfam" id="PF01618">
    <property type="entry name" value="MotA_ExbB"/>
    <property type="match status" value="1"/>
</dbReference>
<protein>
    <submittedName>
        <fullName evidence="8">Flagellar motor protein MotA</fullName>
    </submittedName>
</protein>
<evidence type="ECO:0000256" key="6">
    <source>
        <dbReference type="RuleBase" id="RU004057"/>
    </source>
</evidence>
<organism evidence="8 9">
    <name type="scientific">Methylomonas koyamae</name>
    <dbReference type="NCBI Taxonomy" id="702114"/>
    <lineage>
        <taxon>Bacteria</taxon>
        <taxon>Pseudomonadati</taxon>
        <taxon>Pseudomonadota</taxon>
        <taxon>Gammaproteobacteria</taxon>
        <taxon>Methylococcales</taxon>
        <taxon>Methylococcaceae</taxon>
        <taxon>Methylomonas</taxon>
    </lineage>
</organism>
<feature type="domain" description="MotA/TolQ/ExbB proton channel" evidence="7">
    <location>
        <begin position="71"/>
        <end position="157"/>
    </location>
</feature>
<dbReference type="InterPro" id="IPR002898">
    <property type="entry name" value="MotA_ExbB_proton_chnl"/>
</dbReference>
<keyword evidence="6" id="KW-0813">Transport</keyword>
<dbReference type="Proteomes" id="UP000077857">
    <property type="component" value="Unassembled WGS sequence"/>
</dbReference>
<comment type="similarity">
    <text evidence="6">Belongs to the exbB/tolQ family.</text>
</comment>
<keyword evidence="2" id="KW-1003">Cell membrane</keyword>
<comment type="subcellular location">
    <subcellularLocation>
        <location evidence="1">Cell membrane</location>
        <topology evidence="1">Multi-pass membrane protein</topology>
    </subcellularLocation>
    <subcellularLocation>
        <location evidence="6">Membrane</location>
        <topology evidence="6">Multi-pass membrane protein</topology>
    </subcellularLocation>
</comment>
<dbReference type="KEGG" id="mko:MKLM6_0246"/>
<keyword evidence="6" id="KW-0653">Protein transport</keyword>
<comment type="caution">
    <text evidence="8">The sequence shown here is derived from an EMBL/GenBank/DDBJ whole genome shotgun (WGS) entry which is preliminary data.</text>
</comment>
<evidence type="ECO:0000313" key="9">
    <source>
        <dbReference type="Proteomes" id="UP000077857"/>
    </source>
</evidence>
<dbReference type="PANTHER" id="PTHR30625">
    <property type="entry name" value="PROTEIN TOLQ"/>
    <property type="match status" value="1"/>
</dbReference>
<proteinExistence type="inferred from homology"/>
<sequence length="201" mass="22029">MELTHLLETILYQISSSLYLPVLLIVTSLAAYSVYASGRLLQEWLDRRKAGSRTVRLFSLDLAVTLGKKNRSEAPLDVELELLLQTHEHRQLVKLDQIRFVIKLGPALGLMGTLIPMGISLAALAQGNIPSMASSMVTAFTATVTGLGCSVIAYMVALVREQWLRADFAAMRHQAELAASRVLDVQDLAIEEDGHALSETL</sequence>
<dbReference type="GO" id="GO:0005886">
    <property type="term" value="C:plasma membrane"/>
    <property type="evidence" value="ECO:0007669"/>
    <property type="project" value="UniProtKB-SubCell"/>
</dbReference>
<evidence type="ECO:0000256" key="5">
    <source>
        <dbReference type="ARBA" id="ARBA00023136"/>
    </source>
</evidence>
<keyword evidence="4" id="KW-1133">Transmembrane helix</keyword>
<evidence type="ECO:0000313" key="8">
    <source>
        <dbReference type="EMBL" id="OAI15514.1"/>
    </source>
</evidence>
<evidence type="ECO:0000256" key="2">
    <source>
        <dbReference type="ARBA" id="ARBA00022475"/>
    </source>
</evidence>
<evidence type="ECO:0000256" key="4">
    <source>
        <dbReference type="ARBA" id="ARBA00022989"/>
    </source>
</evidence>
<keyword evidence="5" id="KW-0472">Membrane</keyword>
<name>A0A177ND16_9GAMM</name>
<dbReference type="InterPro" id="IPR050790">
    <property type="entry name" value="ExbB/TolQ_transport"/>
</dbReference>
<accession>A0A177ND16</accession>
<dbReference type="AlphaFoldDB" id="A0A177ND16"/>
<keyword evidence="8" id="KW-0966">Cell projection</keyword>
<dbReference type="RefSeq" id="WP_064040782.1">
    <property type="nucleotide sequence ID" value="NZ_CP023669.1"/>
</dbReference>